<name>A0ABR5IQY4_9ACTN</name>
<proteinExistence type="predicted"/>
<feature type="non-terminal residue" evidence="4">
    <location>
        <position position="1"/>
    </location>
</feature>
<reference evidence="4 5" key="1">
    <citation type="submission" date="2015-07" db="EMBL/GenBank/DDBJ databases">
        <authorList>
            <person name="Ju K.-S."/>
            <person name="Doroghazi J.R."/>
            <person name="Metcalf W.W."/>
        </authorList>
    </citation>
    <scope>NUCLEOTIDE SEQUENCE [LARGE SCALE GENOMIC DNA]</scope>
    <source>
        <strain evidence="4 5">NRRL B-3589</strain>
    </source>
</reference>
<gene>
    <name evidence="4" type="ORF">ADK38_47275</name>
</gene>
<comment type="caution">
    <text evidence="4">The sequence shown here is derived from an EMBL/GenBank/DDBJ whole genome shotgun (WGS) entry which is preliminary data.</text>
</comment>
<dbReference type="Proteomes" id="UP000037020">
    <property type="component" value="Unassembled WGS sequence"/>
</dbReference>
<feature type="domain" description="TadE-like" evidence="3">
    <location>
        <begin position="40"/>
        <end position="80"/>
    </location>
</feature>
<organism evidence="4 5">
    <name type="scientific">Streptomyces varsoviensis</name>
    <dbReference type="NCBI Taxonomy" id="67373"/>
    <lineage>
        <taxon>Bacteria</taxon>
        <taxon>Bacillati</taxon>
        <taxon>Actinomycetota</taxon>
        <taxon>Actinomycetes</taxon>
        <taxon>Kitasatosporales</taxon>
        <taxon>Streptomycetaceae</taxon>
        <taxon>Streptomyces</taxon>
    </lineage>
</organism>
<evidence type="ECO:0000256" key="1">
    <source>
        <dbReference type="SAM" id="MobiDB-lite"/>
    </source>
</evidence>
<keyword evidence="2" id="KW-0812">Transmembrane</keyword>
<sequence>RRRRAIGAGSGGEGTGADQLAPVPPSTTGRFRKRLGGDRGQVAVEFVGVLPLILVVLVVVWQCVLVGYTYSLAGNAADKG</sequence>
<keyword evidence="5" id="KW-1185">Reference proteome</keyword>
<feature type="region of interest" description="Disordered" evidence="1">
    <location>
        <begin position="1"/>
        <end position="30"/>
    </location>
</feature>
<evidence type="ECO:0000313" key="4">
    <source>
        <dbReference type="EMBL" id="KOG37521.1"/>
    </source>
</evidence>
<dbReference type="InterPro" id="IPR012495">
    <property type="entry name" value="TadE-like_dom"/>
</dbReference>
<evidence type="ECO:0000256" key="2">
    <source>
        <dbReference type="SAM" id="Phobius"/>
    </source>
</evidence>
<keyword evidence="2" id="KW-1133">Transmembrane helix</keyword>
<protein>
    <recommendedName>
        <fullName evidence="3">TadE-like domain-containing protein</fullName>
    </recommendedName>
</protein>
<dbReference type="Pfam" id="PF07811">
    <property type="entry name" value="TadE"/>
    <property type="match status" value="1"/>
</dbReference>
<evidence type="ECO:0000259" key="3">
    <source>
        <dbReference type="Pfam" id="PF07811"/>
    </source>
</evidence>
<dbReference type="EMBL" id="LGUT01004736">
    <property type="protein sequence ID" value="KOG37521.1"/>
    <property type="molecule type" value="Genomic_DNA"/>
</dbReference>
<evidence type="ECO:0000313" key="5">
    <source>
        <dbReference type="Proteomes" id="UP000037020"/>
    </source>
</evidence>
<feature type="transmembrane region" description="Helical" evidence="2">
    <location>
        <begin position="42"/>
        <end position="70"/>
    </location>
</feature>
<accession>A0ABR5IQY4</accession>
<keyword evidence="2" id="KW-0472">Membrane</keyword>
<feature type="non-terminal residue" evidence="4">
    <location>
        <position position="80"/>
    </location>
</feature>